<protein>
    <recommendedName>
        <fullName evidence="3">Protein NUCLEAR FUSION DEFECTIVE 6, chloroplastic/mitochondrial-like</fullName>
    </recommendedName>
</protein>
<dbReference type="PANTHER" id="PTHR33156">
    <property type="entry name" value="OS02G0230000 PROTEIN"/>
    <property type="match status" value="1"/>
</dbReference>
<comment type="caution">
    <text evidence="1">The sequence shown here is derived from an EMBL/GenBank/DDBJ whole genome shotgun (WGS) entry which is preliminary data.</text>
</comment>
<dbReference type="PANTHER" id="PTHR33156:SF9">
    <property type="entry name" value="PROTEIN NUCLEAR FUSION DEFECTIVE 6, CHLOROPLASTIC_MITOCHONDRIAL"/>
    <property type="match status" value="1"/>
</dbReference>
<keyword evidence="2" id="KW-1185">Reference proteome</keyword>
<name>A0A822ZSA4_NELNU</name>
<reference evidence="1 2" key="1">
    <citation type="journal article" date="2020" name="Mol. Biol. Evol.">
        <title>Distinct Expression and Methylation Patterns for Genes with Different Fates following a Single Whole-Genome Duplication in Flowering Plants.</title>
        <authorList>
            <person name="Shi T."/>
            <person name="Rahmani R.S."/>
            <person name="Gugger P.F."/>
            <person name="Wang M."/>
            <person name="Li H."/>
            <person name="Zhang Y."/>
            <person name="Li Z."/>
            <person name="Wang Q."/>
            <person name="Van de Peer Y."/>
            <person name="Marchal K."/>
            <person name="Chen J."/>
        </authorList>
    </citation>
    <scope>NUCLEOTIDE SEQUENCE [LARGE SCALE GENOMIC DNA]</scope>
    <source>
        <tissue evidence="1">Leaf</tissue>
    </source>
</reference>
<dbReference type="InterPro" id="IPR043459">
    <property type="entry name" value="NFD6/NOXY2-like"/>
</dbReference>
<dbReference type="Proteomes" id="UP000607653">
    <property type="component" value="Unassembled WGS sequence"/>
</dbReference>
<evidence type="ECO:0008006" key="3">
    <source>
        <dbReference type="Google" id="ProtNLM"/>
    </source>
</evidence>
<dbReference type="EMBL" id="DUZY01000008">
    <property type="protein sequence ID" value="DAD47767.1"/>
    <property type="molecule type" value="Genomic_DNA"/>
</dbReference>
<accession>A0A822ZSA4</accession>
<proteinExistence type="predicted"/>
<dbReference type="PROSITE" id="PS51257">
    <property type="entry name" value="PROKAR_LIPOPROTEIN"/>
    <property type="match status" value="1"/>
</dbReference>
<evidence type="ECO:0000313" key="2">
    <source>
        <dbReference type="Proteomes" id="UP000607653"/>
    </source>
</evidence>
<sequence>MLNPSKEPNPWILPRIRSSLGVQAFVSSIMASACNRFVNRTSLASLKSAIKSKVLAPAFDGAATSTSSRVLLSNRSTSRSPLVRSSLLSRSPVELGSAQSLLPLHSAVAVARLTSCLSSNSRSCRALSQGTLCRTSPGL</sequence>
<dbReference type="AlphaFoldDB" id="A0A822ZSA4"/>
<gene>
    <name evidence="1" type="ORF">HUJ06_017704</name>
</gene>
<organism evidence="1 2">
    <name type="scientific">Nelumbo nucifera</name>
    <name type="common">Sacred lotus</name>
    <dbReference type="NCBI Taxonomy" id="4432"/>
    <lineage>
        <taxon>Eukaryota</taxon>
        <taxon>Viridiplantae</taxon>
        <taxon>Streptophyta</taxon>
        <taxon>Embryophyta</taxon>
        <taxon>Tracheophyta</taxon>
        <taxon>Spermatophyta</taxon>
        <taxon>Magnoliopsida</taxon>
        <taxon>Proteales</taxon>
        <taxon>Nelumbonaceae</taxon>
        <taxon>Nelumbo</taxon>
    </lineage>
</organism>
<evidence type="ECO:0000313" key="1">
    <source>
        <dbReference type="EMBL" id="DAD47767.1"/>
    </source>
</evidence>